<dbReference type="InterPro" id="IPR001451">
    <property type="entry name" value="Hexapep"/>
</dbReference>
<evidence type="ECO:0000256" key="2">
    <source>
        <dbReference type="ARBA" id="ARBA00022737"/>
    </source>
</evidence>
<name>A0A7G7VL56_9FIRM</name>
<dbReference type="SUPFAM" id="SSF51161">
    <property type="entry name" value="Trimeric LpxA-like enzymes"/>
    <property type="match status" value="1"/>
</dbReference>
<accession>A0A7G7VL56</accession>
<dbReference type="InterPro" id="IPR011004">
    <property type="entry name" value="Trimer_LpxA-like_sf"/>
</dbReference>
<gene>
    <name evidence="3" type="ORF">H1B31_02520</name>
</gene>
<proteinExistence type="predicted"/>
<dbReference type="KEGG" id="stim:H1B31_02520"/>
<dbReference type="RefSeq" id="WP_185980776.1">
    <property type="nucleotide sequence ID" value="NZ_CP060204.1"/>
</dbReference>
<dbReference type="AlphaFoldDB" id="A0A7G7VL56"/>
<dbReference type="InterPro" id="IPR050179">
    <property type="entry name" value="Trans_hexapeptide_repeat"/>
</dbReference>
<dbReference type="CDD" id="cd03349">
    <property type="entry name" value="LbH_XAT"/>
    <property type="match status" value="1"/>
</dbReference>
<dbReference type="Proteomes" id="UP000515480">
    <property type="component" value="Chromosome"/>
</dbReference>
<evidence type="ECO:0000313" key="4">
    <source>
        <dbReference type="Proteomes" id="UP000515480"/>
    </source>
</evidence>
<organism evidence="3 4">
    <name type="scientific">Selenomonas timonae</name>
    <dbReference type="NCBI Taxonomy" id="2754044"/>
    <lineage>
        <taxon>Bacteria</taxon>
        <taxon>Bacillati</taxon>
        <taxon>Bacillota</taxon>
        <taxon>Negativicutes</taxon>
        <taxon>Selenomonadales</taxon>
        <taxon>Selenomonadaceae</taxon>
        <taxon>Selenomonas</taxon>
    </lineage>
</organism>
<dbReference type="Pfam" id="PF00132">
    <property type="entry name" value="Hexapep"/>
    <property type="match status" value="1"/>
</dbReference>
<keyword evidence="4" id="KW-1185">Reference proteome</keyword>
<sequence>MSDFSPRVRSVPFDAYPEMALLTLGIRSYLTSGTAHAFTTDAHILVGNYCSLAHELDFYLGMNHNHHAISSYPFASILNASDENQHASYNHHQIIIGHDVWIGASVSLMSGIHIGNGAVIGADAVVTKDVPPYAIVVGNPAHVVKYRFDEETIARLQRIKWWNWPQEKIEKYIPAYGDDMAGFLDKFDVPEIGENPDKTATSIMDLRAEGYEVSYLIPDFEIQFPYTVWTRVIDSFLQTYTSEDKAALIIALPDTKGVETYAQAIAARIAEVGARAPLILTHTCGRNFPFSIAALKASNAYITTRKPVCSYAVDYAADAGIAIRYGLDQRALLFPPID</sequence>
<evidence type="ECO:0000256" key="1">
    <source>
        <dbReference type="ARBA" id="ARBA00022679"/>
    </source>
</evidence>
<evidence type="ECO:0000313" key="3">
    <source>
        <dbReference type="EMBL" id="QNH54849.1"/>
    </source>
</evidence>
<dbReference type="PROSITE" id="PS00101">
    <property type="entry name" value="HEXAPEP_TRANSFERASES"/>
    <property type="match status" value="1"/>
</dbReference>
<protein>
    <submittedName>
        <fullName evidence="3">CatB-related O-acetyltransferase</fullName>
    </submittedName>
</protein>
<keyword evidence="2" id="KW-0677">Repeat</keyword>
<reference evidence="3 4" key="1">
    <citation type="submission" date="2020-07" db="EMBL/GenBank/DDBJ databases">
        <title>Complete genome and description of Selenomonas timonensis sp. nov., a new bacterium isolated from a gingivitis subject.</title>
        <authorList>
            <person name="Antezack A."/>
        </authorList>
    </citation>
    <scope>NUCLEOTIDE SEQUENCE [LARGE SCALE GENOMIC DNA]</scope>
    <source>
        <strain evidence="3 4">Marseille-Q3039</strain>
    </source>
</reference>
<dbReference type="PANTHER" id="PTHR43300:SF11">
    <property type="entry name" value="ACETYLTRANSFERASE RV3034C-RELATED"/>
    <property type="match status" value="1"/>
</dbReference>
<keyword evidence="1 3" id="KW-0808">Transferase</keyword>
<dbReference type="Gene3D" id="2.160.10.10">
    <property type="entry name" value="Hexapeptide repeat proteins"/>
    <property type="match status" value="1"/>
</dbReference>
<dbReference type="InterPro" id="IPR018357">
    <property type="entry name" value="Hexapep_transf_CS"/>
</dbReference>
<dbReference type="EMBL" id="CP060204">
    <property type="protein sequence ID" value="QNH54849.1"/>
    <property type="molecule type" value="Genomic_DNA"/>
</dbReference>
<dbReference type="GO" id="GO:0016740">
    <property type="term" value="F:transferase activity"/>
    <property type="evidence" value="ECO:0007669"/>
    <property type="project" value="UniProtKB-KW"/>
</dbReference>
<dbReference type="PANTHER" id="PTHR43300">
    <property type="entry name" value="ACETYLTRANSFERASE"/>
    <property type="match status" value="1"/>
</dbReference>